<dbReference type="EMBL" id="CAJHIT010000003">
    <property type="protein sequence ID" value="CAD6500499.1"/>
    <property type="molecule type" value="Genomic_DNA"/>
</dbReference>
<reference evidence="2" key="1">
    <citation type="submission" date="2020-10" db="EMBL/GenBank/DDBJ databases">
        <authorList>
            <person name="Muller C M."/>
        </authorList>
    </citation>
    <scope>NUCLEOTIDE SEQUENCE</scope>
    <source>
        <strain evidence="2">THUN-12</strain>
    </source>
</reference>
<organism evidence="2 4">
    <name type="scientific">Blumeria graminis f. sp. triticale</name>
    <dbReference type="NCBI Taxonomy" id="1689686"/>
    <lineage>
        <taxon>Eukaryota</taxon>
        <taxon>Fungi</taxon>
        <taxon>Dikarya</taxon>
        <taxon>Ascomycota</taxon>
        <taxon>Pezizomycotina</taxon>
        <taxon>Leotiomycetes</taxon>
        <taxon>Erysiphales</taxon>
        <taxon>Erysiphaceae</taxon>
        <taxon>Blumeria</taxon>
    </lineage>
</organism>
<proteinExistence type="predicted"/>
<gene>
    <name evidence="2" type="ORF">BGTH12_LOCUS1857</name>
    <name evidence="3" type="ORF">BGTH12_LOCUS1858</name>
</gene>
<comment type="caution">
    <text evidence="2">The sequence shown here is derived from an EMBL/GenBank/DDBJ whole genome shotgun (WGS) entry which is preliminary data.</text>
</comment>
<feature type="chain" id="PRO_5042786519" evidence="1">
    <location>
        <begin position="23"/>
        <end position="122"/>
    </location>
</feature>
<evidence type="ECO:0000313" key="3">
    <source>
        <dbReference type="EMBL" id="CAD6500500.1"/>
    </source>
</evidence>
<accession>A0A9W4GCF0</accession>
<evidence type="ECO:0000313" key="4">
    <source>
        <dbReference type="Proteomes" id="UP000683417"/>
    </source>
</evidence>
<feature type="signal peptide" evidence="1">
    <location>
        <begin position="1"/>
        <end position="22"/>
    </location>
</feature>
<dbReference type="Proteomes" id="UP000683417">
    <property type="component" value="Unassembled WGS sequence"/>
</dbReference>
<keyword evidence="1" id="KW-0732">Signal</keyword>
<name>A0A9W4GCF0_BLUGR</name>
<dbReference type="EMBL" id="CAJHIT010000003">
    <property type="protein sequence ID" value="CAD6500500.1"/>
    <property type="molecule type" value="Genomic_DNA"/>
</dbReference>
<dbReference type="AlphaFoldDB" id="A0A9W4GCF0"/>
<evidence type="ECO:0000313" key="2">
    <source>
        <dbReference type="EMBL" id="CAD6500499.1"/>
    </source>
</evidence>
<evidence type="ECO:0000256" key="1">
    <source>
        <dbReference type="SAM" id="SignalP"/>
    </source>
</evidence>
<protein>
    <submittedName>
        <fullName evidence="2">BgTH12-07675</fullName>
    </submittedName>
    <submittedName>
        <fullName evidence="3">BgTH12-07676</fullName>
    </submittedName>
</protein>
<sequence length="122" mass="13566">MKLLNLTGIIVLLSQATSISTAILFPRSSSGSLKLADPMEDIKAAIRQLNQTGAERKSPNKFVQDRAKKFGYKYLIPIGAHNEWNKNYKSNYITEGKDGVLNVWVTVTEDGNFSDQTTVKCL</sequence>